<dbReference type="AlphaFoldDB" id="A0A5R9IMB2"/>
<dbReference type="NCBIfam" id="TIGR04409">
    <property type="entry name" value="LptC_YrbK"/>
    <property type="match status" value="1"/>
</dbReference>
<comment type="caution">
    <text evidence="8">The sequence shown here is derived from an EMBL/GenBank/DDBJ whole genome shotgun (WGS) entry which is preliminary data.</text>
</comment>
<dbReference type="GO" id="GO:0043165">
    <property type="term" value="P:Gram-negative-bacterium-type cell outer membrane assembly"/>
    <property type="evidence" value="ECO:0007669"/>
    <property type="project" value="UniProtKB-UniRule"/>
</dbReference>
<dbReference type="PIRSF" id="PIRSF028513">
    <property type="entry name" value="LptC"/>
    <property type="match status" value="1"/>
</dbReference>
<comment type="subunit">
    <text evidence="6">Component of the lipopolysaccharide transport and assembly complex. Interacts with LptA and the LptBFG transporter complex.</text>
</comment>
<gene>
    <name evidence="6 8" type="primary">lptC</name>
    <name evidence="8" type="ORF">FE810_04000</name>
</gene>
<proteinExistence type="inferred from homology"/>
<evidence type="ECO:0000256" key="1">
    <source>
        <dbReference type="ARBA" id="ARBA00022475"/>
    </source>
</evidence>
<evidence type="ECO:0000256" key="2">
    <source>
        <dbReference type="ARBA" id="ARBA00022519"/>
    </source>
</evidence>
<dbReference type="GO" id="GO:0017089">
    <property type="term" value="F:glycolipid transfer activity"/>
    <property type="evidence" value="ECO:0007669"/>
    <property type="project" value="TreeGrafter"/>
</dbReference>
<evidence type="ECO:0000256" key="5">
    <source>
        <dbReference type="ARBA" id="ARBA00023136"/>
    </source>
</evidence>
<dbReference type="PANTHER" id="PTHR37481">
    <property type="entry name" value="LIPOPOLYSACCHARIDE EXPORT SYSTEM PROTEIN LPTC"/>
    <property type="match status" value="1"/>
</dbReference>
<dbReference type="GO" id="GO:0005886">
    <property type="term" value="C:plasma membrane"/>
    <property type="evidence" value="ECO:0007669"/>
    <property type="project" value="UniProtKB-SubCell"/>
</dbReference>
<keyword evidence="5 6" id="KW-0472">Membrane</keyword>
<accession>A0A5R9IMB2</accession>
<sequence length="186" mass="21094">MTRLHAISTLIFVIALGVYGYMQWQNANMLDALLATDEEKPEFIAKDLQTSKFDSDGKLSHTIYAEQMSHYASSEETLFKHPSYTLYPNDGTSSWNISANEGKLIGSKELILERRVRAVADQQDNFISEIHSKALQLDLINNTISSDQTIMIKGRDFTMYGSGLFVDIDTTKMTINEHVQTIYKNQ</sequence>
<evidence type="ECO:0000256" key="4">
    <source>
        <dbReference type="ARBA" id="ARBA00022989"/>
    </source>
</evidence>
<name>A0A5R9IMB2_9GAMM</name>
<comment type="function">
    <text evidence="6">Involved in the assembly of lipopolysaccharide (LPS). Required for the translocation of LPS from the inner membrane to the outer membrane. Facilitates the transfer of LPS from the inner membrane to the periplasmic protein LptA. Could be a docking site for LptA.</text>
</comment>
<dbReference type="Proteomes" id="UP000307790">
    <property type="component" value="Unassembled WGS sequence"/>
</dbReference>
<dbReference type="Pfam" id="PF06835">
    <property type="entry name" value="LptC"/>
    <property type="match status" value="1"/>
</dbReference>
<keyword evidence="3 6" id="KW-0812">Transmembrane</keyword>
<evidence type="ECO:0000256" key="6">
    <source>
        <dbReference type="HAMAP-Rule" id="MF_01915"/>
    </source>
</evidence>
<protein>
    <recommendedName>
        <fullName evidence="6 7">Lipopolysaccharide export system protein LptC</fullName>
    </recommendedName>
</protein>
<keyword evidence="2 6" id="KW-0997">Cell inner membrane</keyword>
<evidence type="ECO:0000313" key="8">
    <source>
        <dbReference type="EMBL" id="TLU66684.1"/>
    </source>
</evidence>
<comment type="subcellular location">
    <subcellularLocation>
        <location evidence="6">Cell inner membrane</location>
        <topology evidence="6">Single-pass membrane protein</topology>
    </subcellularLocation>
</comment>
<reference evidence="8 9" key="1">
    <citation type="submission" date="2019-05" db="EMBL/GenBank/DDBJ databases">
        <title>Genome sequences of Thalassotalea litorea 1K03283.</title>
        <authorList>
            <person name="Zhang D."/>
        </authorList>
    </citation>
    <scope>NUCLEOTIDE SEQUENCE [LARGE SCALE GENOMIC DNA]</scope>
    <source>
        <strain evidence="8 9">MCCC 1K03283</strain>
    </source>
</reference>
<dbReference type="Gene3D" id="2.60.450.10">
    <property type="entry name" value="Lipopolysaccharide (LPS) transport protein A like domain"/>
    <property type="match status" value="1"/>
</dbReference>
<dbReference type="GO" id="GO:0015221">
    <property type="term" value="F:lipopolysaccharide transmembrane transporter activity"/>
    <property type="evidence" value="ECO:0007669"/>
    <property type="project" value="InterPro"/>
</dbReference>
<keyword evidence="1 6" id="KW-1003">Cell membrane</keyword>
<dbReference type="InterPro" id="IPR052363">
    <property type="entry name" value="LPS_export_LptC"/>
</dbReference>
<dbReference type="EMBL" id="VCBC01000004">
    <property type="protein sequence ID" value="TLU66684.1"/>
    <property type="molecule type" value="Genomic_DNA"/>
</dbReference>
<dbReference type="InterPro" id="IPR026265">
    <property type="entry name" value="LptC"/>
</dbReference>
<dbReference type="HAMAP" id="MF_01915">
    <property type="entry name" value="LPS_assembly_LptC"/>
    <property type="match status" value="1"/>
</dbReference>
<comment type="function">
    <text evidence="7">Required for the translocation of lipopolysaccharide (LPS) from the inner membrane to the outer membrane.</text>
</comment>
<dbReference type="RefSeq" id="WP_138318750.1">
    <property type="nucleotide sequence ID" value="NZ_VCBC01000004.1"/>
</dbReference>
<dbReference type="OrthoDB" id="6193381at2"/>
<organism evidence="8 9">
    <name type="scientific">Thalassotalea litorea</name>
    <dbReference type="NCBI Taxonomy" id="2020715"/>
    <lineage>
        <taxon>Bacteria</taxon>
        <taxon>Pseudomonadati</taxon>
        <taxon>Pseudomonadota</taxon>
        <taxon>Gammaproteobacteria</taxon>
        <taxon>Alteromonadales</taxon>
        <taxon>Colwelliaceae</taxon>
        <taxon>Thalassotalea</taxon>
    </lineage>
</organism>
<evidence type="ECO:0000256" key="3">
    <source>
        <dbReference type="ARBA" id="ARBA00022692"/>
    </source>
</evidence>
<keyword evidence="4 6" id="KW-1133">Transmembrane helix</keyword>
<evidence type="ECO:0000256" key="7">
    <source>
        <dbReference type="PIRNR" id="PIRNR028513"/>
    </source>
</evidence>
<comment type="similarity">
    <text evidence="6 7">Belongs to the LptC family.</text>
</comment>
<keyword evidence="9" id="KW-1185">Reference proteome</keyword>
<evidence type="ECO:0000313" key="9">
    <source>
        <dbReference type="Proteomes" id="UP000307790"/>
    </source>
</evidence>
<dbReference type="GO" id="GO:0030288">
    <property type="term" value="C:outer membrane-bounded periplasmic space"/>
    <property type="evidence" value="ECO:0007669"/>
    <property type="project" value="TreeGrafter"/>
</dbReference>
<dbReference type="PANTHER" id="PTHR37481:SF1">
    <property type="entry name" value="LIPOPOLYSACCHARIDE EXPORT SYSTEM PROTEIN LPTC"/>
    <property type="match status" value="1"/>
</dbReference>
<dbReference type="InterPro" id="IPR010664">
    <property type="entry name" value="LipoPS_assembly_LptC-rel"/>
</dbReference>